<dbReference type="InterPro" id="IPR036880">
    <property type="entry name" value="Kunitz_BPTI_sf"/>
</dbReference>
<organism evidence="2 3">
    <name type="scientific">Steinernema glaseri</name>
    <dbReference type="NCBI Taxonomy" id="37863"/>
    <lineage>
        <taxon>Eukaryota</taxon>
        <taxon>Metazoa</taxon>
        <taxon>Ecdysozoa</taxon>
        <taxon>Nematoda</taxon>
        <taxon>Chromadorea</taxon>
        <taxon>Rhabditida</taxon>
        <taxon>Tylenchina</taxon>
        <taxon>Panagrolaimomorpha</taxon>
        <taxon>Strongyloidoidea</taxon>
        <taxon>Steinernematidae</taxon>
        <taxon>Steinernema</taxon>
    </lineage>
</organism>
<dbReference type="SUPFAM" id="SSF57362">
    <property type="entry name" value="BPTI-like"/>
    <property type="match status" value="2"/>
</dbReference>
<feature type="domain" description="BPTI/Kunitz inhibitor" evidence="1">
    <location>
        <begin position="142"/>
        <end position="195"/>
    </location>
</feature>
<feature type="domain" description="BPTI/Kunitz inhibitor" evidence="1">
    <location>
        <begin position="27"/>
        <end position="80"/>
    </location>
</feature>
<dbReference type="AlphaFoldDB" id="A0A1I7ZCN2"/>
<dbReference type="InterPro" id="IPR053014">
    <property type="entry name" value="Cuticle_assoc_divergent"/>
</dbReference>
<dbReference type="Gene3D" id="4.10.410.10">
    <property type="entry name" value="Pancreatic trypsin inhibitor Kunitz domain"/>
    <property type="match status" value="2"/>
</dbReference>
<name>A0A1I7ZCN2_9BILA</name>
<dbReference type="InterPro" id="IPR020901">
    <property type="entry name" value="Prtase_inh_Kunz-CS"/>
</dbReference>
<accession>A0A1I7ZCN2</accession>
<dbReference type="PROSITE" id="PS00280">
    <property type="entry name" value="BPTI_KUNITZ_1"/>
    <property type="match status" value="1"/>
</dbReference>
<dbReference type="InterPro" id="IPR002223">
    <property type="entry name" value="Kunitz_BPTI"/>
</dbReference>
<dbReference type="PANTHER" id="PTHR46339">
    <property type="entry name" value="PROTEIN CBG15282-RELATED"/>
    <property type="match status" value="1"/>
</dbReference>
<proteinExistence type="predicted"/>
<dbReference type="Proteomes" id="UP000095287">
    <property type="component" value="Unplaced"/>
</dbReference>
<dbReference type="SMART" id="SM00131">
    <property type="entry name" value="KU"/>
    <property type="match status" value="2"/>
</dbReference>
<evidence type="ECO:0000313" key="3">
    <source>
        <dbReference type="WBParaSite" id="L893_g25195.t1"/>
    </source>
</evidence>
<dbReference type="GO" id="GO:0004867">
    <property type="term" value="F:serine-type endopeptidase inhibitor activity"/>
    <property type="evidence" value="ECO:0007669"/>
    <property type="project" value="InterPro"/>
</dbReference>
<dbReference type="WBParaSite" id="L893_g25195.t1">
    <property type="protein sequence ID" value="L893_g25195.t1"/>
    <property type="gene ID" value="L893_g25195"/>
</dbReference>
<evidence type="ECO:0000259" key="1">
    <source>
        <dbReference type="PROSITE" id="PS50279"/>
    </source>
</evidence>
<reference evidence="3" key="1">
    <citation type="submission" date="2016-11" db="UniProtKB">
        <authorList>
            <consortium name="WormBaseParasite"/>
        </authorList>
    </citation>
    <scope>IDENTIFICATION</scope>
</reference>
<keyword evidence="2" id="KW-1185">Reference proteome</keyword>
<dbReference type="Pfam" id="PF00014">
    <property type="entry name" value="Kunitz_BPTI"/>
    <property type="match status" value="2"/>
</dbReference>
<evidence type="ECO:0000313" key="2">
    <source>
        <dbReference type="Proteomes" id="UP000095287"/>
    </source>
</evidence>
<dbReference type="PRINTS" id="PR00759">
    <property type="entry name" value="BASICPTASE"/>
</dbReference>
<protein>
    <submittedName>
        <fullName evidence="3">Kunitz/Bovine pancreatic trypsin inhibitor domain protein</fullName>
    </submittedName>
</protein>
<dbReference type="PROSITE" id="PS50279">
    <property type="entry name" value="BPTI_KUNITZ_2"/>
    <property type="match status" value="2"/>
</dbReference>
<sequence>MPSDSVRIKNPRHTLRTGCLHGRFLDCLLMKSAGDFCSSATQKKMFYFDSRMGICQPFMYNGCGGNTNRFDSRQQCLDTCKSVSGSARPSANGSPWVLADKCHAEKFLIPNGKYTECRAELDCPEQHDCVNGVCCPQRKLVCSLPEDNGDFADGIDDKPRYHFNTGLNICMRFSYYGINGNFNNFPTFKDCMAFCGPLRQ</sequence>